<keyword evidence="1" id="KW-0677">Repeat</keyword>
<dbReference type="PROSITE" id="PS00683">
    <property type="entry name" value="RHODANESE_2"/>
    <property type="match status" value="1"/>
</dbReference>
<protein>
    <recommendedName>
        <fullName evidence="2">Rhodanese domain-containing protein</fullName>
    </recommendedName>
</protein>
<dbReference type="EMBL" id="UINC01191741">
    <property type="protein sequence ID" value="SVE06528.1"/>
    <property type="molecule type" value="Genomic_DNA"/>
</dbReference>
<dbReference type="Pfam" id="PF00581">
    <property type="entry name" value="Rhodanese"/>
    <property type="match status" value="1"/>
</dbReference>
<reference evidence="3" key="1">
    <citation type="submission" date="2018-05" db="EMBL/GenBank/DDBJ databases">
        <authorList>
            <person name="Lanie J.A."/>
            <person name="Ng W.-L."/>
            <person name="Kazmierczak K.M."/>
            <person name="Andrzejewski T.M."/>
            <person name="Davidsen T.M."/>
            <person name="Wayne K.J."/>
            <person name="Tettelin H."/>
            <person name="Glass J.I."/>
            <person name="Rusch D."/>
            <person name="Podicherti R."/>
            <person name="Tsui H.-C.T."/>
            <person name="Winkler M.E."/>
        </authorList>
    </citation>
    <scope>NUCLEOTIDE SEQUENCE</scope>
</reference>
<evidence type="ECO:0000259" key="2">
    <source>
        <dbReference type="PROSITE" id="PS50206"/>
    </source>
</evidence>
<dbReference type="GO" id="GO:0004792">
    <property type="term" value="F:thiosulfate-cyanide sulfurtransferase activity"/>
    <property type="evidence" value="ECO:0007669"/>
    <property type="project" value="InterPro"/>
</dbReference>
<gene>
    <name evidence="3" type="ORF">METZ01_LOCUS459382</name>
</gene>
<accession>A0A383AHF3</accession>
<sequence length="61" mass="6976">RNKTLPDNEIIAYCRLGVRASYTWFVLSEILNYQNVKNYDGSWTEWGNSIGVPIEIGPAIE</sequence>
<proteinExistence type="predicted"/>
<dbReference type="PANTHER" id="PTHR43855">
    <property type="entry name" value="THIOSULFATE SULFURTRANSFERASE"/>
    <property type="match status" value="1"/>
</dbReference>
<name>A0A383AHF3_9ZZZZ</name>
<organism evidence="3">
    <name type="scientific">marine metagenome</name>
    <dbReference type="NCBI Taxonomy" id="408172"/>
    <lineage>
        <taxon>unclassified sequences</taxon>
        <taxon>metagenomes</taxon>
        <taxon>ecological metagenomes</taxon>
    </lineage>
</organism>
<evidence type="ECO:0000256" key="1">
    <source>
        <dbReference type="ARBA" id="ARBA00022737"/>
    </source>
</evidence>
<dbReference type="PROSITE" id="PS50206">
    <property type="entry name" value="RHODANESE_3"/>
    <property type="match status" value="1"/>
</dbReference>
<dbReference type="Gene3D" id="3.40.250.10">
    <property type="entry name" value="Rhodanese-like domain"/>
    <property type="match status" value="1"/>
</dbReference>
<dbReference type="InterPro" id="IPR051126">
    <property type="entry name" value="Thiosulfate_sulfurtransferase"/>
</dbReference>
<dbReference type="PANTHER" id="PTHR43855:SF1">
    <property type="entry name" value="THIOSULFATE SULFURTRANSFERASE"/>
    <property type="match status" value="1"/>
</dbReference>
<dbReference type="InterPro" id="IPR036873">
    <property type="entry name" value="Rhodanese-like_dom_sf"/>
</dbReference>
<feature type="domain" description="Rhodanese" evidence="2">
    <location>
        <begin position="6"/>
        <end position="55"/>
    </location>
</feature>
<dbReference type="InterPro" id="IPR001307">
    <property type="entry name" value="Thiosulphate_STrfase_CS"/>
</dbReference>
<dbReference type="SUPFAM" id="SSF52821">
    <property type="entry name" value="Rhodanese/Cell cycle control phosphatase"/>
    <property type="match status" value="1"/>
</dbReference>
<evidence type="ECO:0000313" key="3">
    <source>
        <dbReference type="EMBL" id="SVE06528.1"/>
    </source>
</evidence>
<feature type="non-terminal residue" evidence="3">
    <location>
        <position position="1"/>
    </location>
</feature>
<dbReference type="AlphaFoldDB" id="A0A383AHF3"/>
<dbReference type="InterPro" id="IPR001763">
    <property type="entry name" value="Rhodanese-like_dom"/>
</dbReference>